<dbReference type="OrthoDB" id="9135221at2"/>
<organism evidence="1 2">
    <name type="scientific">Sphingomonas gellani</name>
    <dbReference type="NCBI Taxonomy" id="1166340"/>
    <lineage>
        <taxon>Bacteria</taxon>
        <taxon>Pseudomonadati</taxon>
        <taxon>Pseudomonadota</taxon>
        <taxon>Alphaproteobacteria</taxon>
        <taxon>Sphingomonadales</taxon>
        <taxon>Sphingomonadaceae</taxon>
        <taxon>Sphingomonas</taxon>
    </lineage>
</organism>
<dbReference type="AlphaFoldDB" id="A0A1H8CF15"/>
<name>A0A1H8CF15_9SPHN</name>
<sequence length="126" mass="13427">MPAVHRPGPGRWSREADKIAWTDPATGLGCIIRRERNGGHLSGYVGVGPDHTLFGVEWQAIPASLDIEVHGGISYAAACDASGPEEISVCHVPRGTSPGSGGHIWWVGFECNHITDLVPDRTNGHL</sequence>
<accession>A0A1H8CF15</accession>
<evidence type="ECO:0000313" key="2">
    <source>
        <dbReference type="Proteomes" id="UP000199206"/>
    </source>
</evidence>
<dbReference type="Proteomes" id="UP000199206">
    <property type="component" value="Unassembled WGS sequence"/>
</dbReference>
<dbReference type="EMBL" id="FOCF01000003">
    <property type="protein sequence ID" value="SEM93625.1"/>
    <property type="molecule type" value="Genomic_DNA"/>
</dbReference>
<gene>
    <name evidence="1" type="ORF">SAMN05192583_1582</name>
</gene>
<protein>
    <submittedName>
        <fullName evidence="1">Uncharacterized protein</fullName>
    </submittedName>
</protein>
<reference evidence="2" key="1">
    <citation type="submission" date="2016-10" db="EMBL/GenBank/DDBJ databases">
        <authorList>
            <person name="Varghese N."/>
            <person name="Submissions S."/>
        </authorList>
    </citation>
    <scope>NUCLEOTIDE SEQUENCE [LARGE SCALE GENOMIC DNA]</scope>
    <source>
        <strain evidence="2">S6-262</strain>
    </source>
</reference>
<dbReference type="STRING" id="1166340.SAMN05192583_1582"/>
<keyword evidence="2" id="KW-1185">Reference proteome</keyword>
<dbReference type="RefSeq" id="WP_093665155.1">
    <property type="nucleotide sequence ID" value="NZ_FOCF01000003.1"/>
</dbReference>
<proteinExistence type="predicted"/>
<evidence type="ECO:0000313" key="1">
    <source>
        <dbReference type="EMBL" id="SEM93625.1"/>
    </source>
</evidence>